<proteinExistence type="predicted"/>
<dbReference type="EMBL" id="JAHYXK010000006">
    <property type="protein sequence ID" value="MBW7467255.1"/>
    <property type="molecule type" value="Genomic_DNA"/>
</dbReference>
<gene>
    <name evidence="1" type="ORF">K0O23_09255</name>
</gene>
<evidence type="ECO:0000313" key="1">
    <source>
        <dbReference type="EMBL" id="MBW7467255.1"/>
    </source>
</evidence>
<dbReference type="PANTHER" id="PTHR35802">
    <property type="entry name" value="PROTEASE SYNTHASE AND SPORULATION PROTEIN PAI 2"/>
    <property type="match status" value="1"/>
</dbReference>
<keyword evidence="2" id="KW-1185">Reference proteome</keyword>
<sequence>MAAMEASINSFDAGYMQQFKNLPEKYVKGMLNGIVMFEIAVTRLDGKYKISQGKSDADKNSVMESLLESKDSTIHRLGEIMREEYS</sequence>
<dbReference type="SUPFAM" id="SSF50475">
    <property type="entry name" value="FMN-binding split barrel"/>
    <property type="match status" value="1"/>
</dbReference>
<protein>
    <submittedName>
        <fullName evidence="1">Uncharacterized protein</fullName>
    </submittedName>
</protein>
<comment type="caution">
    <text evidence="1">The sequence shown here is derived from an EMBL/GenBank/DDBJ whole genome shotgun (WGS) entry which is preliminary data.</text>
</comment>
<dbReference type="InterPro" id="IPR012349">
    <property type="entry name" value="Split_barrel_FMN-bd"/>
</dbReference>
<dbReference type="RefSeq" id="WP_219877141.1">
    <property type="nucleotide sequence ID" value="NZ_JAHYXK010000006.1"/>
</dbReference>
<dbReference type="Proteomes" id="UP000813018">
    <property type="component" value="Unassembled WGS sequence"/>
</dbReference>
<name>A0ABS7CTY1_9BACT</name>
<dbReference type="Gene3D" id="2.30.110.10">
    <property type="entry name" value="Electron Transport, Fmn-binding Protein, Chain A"/>
    <property type="match status" value="1"/>
</dbReference>
<dbReference type="PANTHER" id="PTHR35802:SF1">
    <property type="entry name" value="PROTEASE SYNTHASE AND SPORULATION PROTEIN PAI 2"/>
    <property type="match status" value="1"/>
</dbReference>
<evidence type="ECO:0000313" key="2">
    <source>
        <dbReference type="Proteomes" id="UP000813018"/>
    </source>
</evidence>
<organism evidence="1 2">
    <name type="scientific">Pontibacter aydingkolensis</name>
    <dbReference type="NCBI Taxonomy" id="1911536"/>
    <lineage>
        <taxon>Bacteria</taxon>
        <taxon>Pseudomonadati</taxon>
        <taxon>Bacteroidota</taxon>
        <taxon>Cytophagia</taxon>
        <taxon>Cytophagales</taxon>
        <taxon>Hymenobacteraceae</taxon>
        <taxon>Pontibacter</taxon>
    </lineage>
</organism>
<accession>A0ABS7CTY1</accession>
<reference evidence="1 2" key="1">
    <citation type="journal article" date="2016" name="Int. J. Syst. Evol. Microbiol.">
        <title>Pontibacter aydingkolensis sp. nov., isolated from soil of a salt lake.</title>
        <authorList>
            <person name="Osman G."/>
            <person name="Zhang T."/>
            <person name="Lou K."/>
            <person name="Gao Y."/>
            <person name="Chang W."/>
            <person name="Lin Q."/>
            <person name="Yang H.M."/>
            <person name="Huo X.D."/>
            <person name="Wang N."/>
        </authorList>
    </citation>
    <scope>NUCLEOTIDE SEQUENCE [LARGE SCALE GENOMIC DNA]</scope>
    <source>
        <strain evidence="1 2">KACC 19255</strain>
    </source>
</reference>
<dbReference type="InterPro" id="IPR007396">
    <property type="entry name" value="TR_PAI2-type"/>
</dbReference>